<dbReference type="EMBL" id="FIZY01000004">
    <property type="protein sequence ID" value="CZF78664.1"/>
    <property type="molecule type" value="Genomic_DNA"/>
</dbReference>
<evidence type="ECO:0000313" key="3">
    <source>
        <dbReference type="Proteomes" id="UP000073601"/>
    </source>
</evidence>
<feature type="signal peptide" evidence="1">
    <location>
        <begin position="1"/>
        <end position="23"/>
    </location>
</feature>
<keyword evidence="1" id="KW-0732">Signal</keyword>
<dbReference type="InterPro" id="IPR007497">
    <property type="entry name" value="SIMPL/DUF541"/>
</dbReference>
<dbReference type="Proteomes" id="UP000073601">
    <property type="component" value="Unassembled WGS sequence"/>
</dbReference>
<dbReference type="NCBIfam" id="NF008299">
    <property type="entry name" value="PRK11087.1"/>
    <property type="match status" value="1"/>
</dbReference>
<protein>
    <submittedName>
        <fullName evidence="2">26 kDa periplasmic immunogenic protein</fullName>
    </submittedName>
</protein>
<sequence length="232" mass="24779">MKKHLIASLVGAAIALSSPFVSAATPDFPHLETMGVGEVVAQPDTATVDVAVSLTRTSAQAAKKASDDAVATLLERLEKMGIARKDIESANLNLQPQYSYPKNSEPKLNGYRATRNVTVTVSDLSRLNRVLDGALADGLNRVNGISFSSSKEAELKEKARMAAIADAKAKAESLAKGFGETLAGVWEIRYMTSTPVRPTMMRMAEASSVASSYDDAEITIRDQVEVVYALGE</sequence>
<dbReference type="Gene3D" id="3.30.70.2970">
    <property type="entry name" value="Protein of unknown function (DUF541), domain 2"/>
    <property type="match status" value="1"/>
</dbReference>
<dbReference type="PANTHER" id="PTHR34387">
    <property type="entry name" value="SLR1258 PROTEIN"/>
    <property type="match status" value="1"/>
</dbReference>
<keyword evidence="3" id="KW-1185">Reference proteome</keyword>
<dbReference type="OrthoDB" id="5985609at2"/>
<gene>
    <name evidence="2" type="ORF">GMA8713_00665</name>
</gene>
<proteinExistence type="predicted"/>
<dbReference type="PANTHER" id="PTHR34387:SF1">
    <property type="entry name" value="PERIPLASMIC IMMUNOGENIC PROTEIN"/>
    <property type="match status" value="1"/>
</dbReference>
<evidence type="ECO:0000313" key="2">
    <source>
        <dbReference type="EMBL" id="CZF78664.1"/>
    </source>
</evidence>
<reference evidence="3" key="1">
    <citation type="submission" date="2016-02" db="EMBL/GenBank/DDBJ databases">
        <authorList>
            <person name="Rodrigo-Torres Lidia"/>
            <person name="Arahal R.David."/>
        </authorList>
    </citation>
    <scope>NUCLEOTIDE SEQUENCE [LARGE SCALE GENOMIC DNA]</scope>
    <source>
        <strain evidence="3">CECT 8713</strain>
    </source>
</reference>
<dbReference type="Gene3D" id="3.30.110.170">
    <property type="entry name" value="Protein of unknown function (DUF541), domain 1"/>
    <property type="match status" value="1"/>
</dbReference>
<evidence type="ECO:0000256" key="1">
    <source>
        <dbReference type="SAM" id="SignalP"/>
    </source>
</evidence>
<accession>A0A128EWV8</accession>
<dbReference type="AlphaFoldDB" id="A0A128EWV8"/>
<dbReference type="InterPro" id="IPR052022">
    <property type="entry name" value="26kDa_periplasmic_antigen"/>
</dbReference>
<feature type="chain" id="PRO_5007281756" evidence="1">
    <location>
        <begin position="24"/>
        <end position="232"/>
    </location>
</feature>
<name>A0A128EWV8_9GAMM</name>
<dbReference type="GO" id="GO:0006974">
    <property type="term" value="P:DNA damage response"/>
    <property type="evidence" value="ECO:0007669"/>
    <property type="project" value="TreeGrafter"/>
</dbReference>
<organism evidence="2 3">
    <name type="scientific">Grimontia marina</name>
    <dbReference type="NCBI Taxonomy" id="646534"/>
    <lineage>
        <taxon>Bacteria</taxon>
        <taxon>Pseudomonadati</taxon>
        <taxon>Pseudomonadota</taxon>
        <taxon>Gammaproteobacteria</taxon>
        <taxon>Vibrionales</taxon>
        <taxon>Vibrionaceae</taxon>
        <taxon>Grimontia</taxon>
    </lineage>
</organism>
<dbReference type="Pfam" id="PF04402">
    <property type="entry name" value="SIMPL"/>
    <property type="match status" value="1"/>
</dbReference>
<dbReference type="RefSeq" id="WP_046303737.1">
    <property type="nucleotide sequence ID" value="NZ_CAWRCI010000004.1"/>
</dbReference>